<dbReference type="GO" id="GO:0003677">
    <property type="term" value="F:DNA binding"/>
    <property type="evidence" value="ECO:0007669"/>
    <property type="project" value="UniProtKB-UniRule"/>
</dbReference>
<dbReference type="Gene3D" id="1.10.30.10">
    <property type="entry name" value="High mobility group box domain"/>
    <property type="match status" value="1"/>
</dbReference>
<reference evidence="6" key="1">
    <citation type="journal article" date="2010" name="Genome Res.">
        <title>Population genomic sequencing of Coccidioides fungi reveals recent hybridization and transposon control.</title>
        <authorList>
            <person name="Neafsey D.E."/>
            <person name="Barker B.M."/>
            <person name="Sharpton T.J."/>
            <person name="Stajich J.E."/>
            <person name="Park D.J."/>
            <person name="Whiston E."/>
            <person name="Hung C.-Y."/>
            <person name="McMahan C."/>
            <person name="White J."/>
            <person name="Sykes S."/>
            <person name="Heiman D."/>
            <person name="Young S."/>
            <person name="Zeng Q."/>
            <person name="Abouelleil A."/>
            <person name="Aftuck L."/>
            <person name="Bessette D."/>
            <person name="Brown A."/>
            <person name="FitzGerald M."/>
            <person name="Lui A."/>
            <person name="Macdonald J.P."/>
            <person name="Priest M."/>
            <person name="Orbach M.J."/>
            <person name="Galgiani J.N."/>
            <person name="Kirkland T.N."/>
            <person name="Cole G.T."/>
            <person name="Birren B.W."/>
            <person name="Henn M.R."/>
            <person name="Taylor J.W."/>
            <person name="Rounsley S.D."/>
        </authorList>
    </citation>
    <scope>NUCLEOTIDE SEQUENCE [LARGE SCALE GENOMIC DNA]</scope>
    <source>
        <strain evidence="6">RMSCC 2394</strain>
    </source>
</reference>
<dbReference type="GO" id="GO:0005634">
    <property type="term" value="C:nucleus"/>
    <property type="evidence" value="ECO:0007669"/>
    <property type="project" value="UniProtKB-UniRule"/>
</dbReference>
<dbReference type="InterPro" id="IPR009071">
    <property type="entry name" value="HMG_box_dom"/>
</dbReference>
<feature type="compositionally biased region" description="Basic and acidic residues" evidence="3">
    <location>
        <begin position="202"/>
        <end position="214"/>
    </location>
</feature>
<sequence length="309" mass="33778">MSGAAPKPDQSSKDSTAIVTVNIDDFTRTRDSVIIALASLQSAVSDLSKAYINHANTVLNRGPSALDIGGITSSLLENGLLNVARPPSPGPEGERKKKRKRAPPDPNAPKRALTPYFLYMHHNRQKIADELGQNARPKEVADEGTRRWAAMNAQEREVWQTLYKQNLNVYKAKMKAYKAGLAVPVEDEAVNEAAAAQQQLHEGVRQATEDRSSEESSSSEEEEATPEPPREPTPPRSSKRRRTLDAKLPAPVASPPKPSPPKKPSPEKKKRGKAAAEEKPKRAQPAVAETPKSEKKTRKKRKSEAAAAE</sequence>
<dbReference type="PANTHER" id="PTHR48112">
    <property type="entry name" value="HIGH MOBILITY GROUP PROTEIN DSP1"/>
    <property type="match status" value="1"/>
</dbReference>
<feature type="domain" description="HMG box" evidence="4">
    <location>
        <begin position="109"/>
        <end position="178"/>
    </location>
</feature>
<evidence type="ECO:0000256" key="1">
    <source>
        <dbReference type="ARBA" id="ARBA00023125"/>
    </source>
</evidence>
<dbReference type="OrthoDB" id="5550281at2759"/>
<dbReference type="Proteomes" id="UP000054565">
    <property type="component" value="Unassembled WGS sequence"/>
</dbReference>
<feature type="compositionally biased region" description="Pro residues" evidence="3">
    <location>
        <begin position="252"/>
        <end position="263"/>
    </location>
</feature>
<gene>
    <name evidence="5" type="ORF">CIRG_04793</name>
</gene>
<dbReference type="InterPro" id="IPR036910">
    <property type="entry name" value="HMG_box_dom_sf"/>
</dbReference>
<proteinExistence type="predicted"/>
<evidence type="ECO:0000259" key="4">
    <source>
        <dbReference type="PROSITE" id="PS50118"/>
    </source>
</evidence>
<feature type="region of interest" description="Disordered" evidence="3">
    <location>
        <begin position="81"/>
        <end position="112"/>
    </location>
</feature>
<dbReference type="PROSITE" id="PS50118">
    <property type="entry name" value="HMG_BOX_2"/>
    <property type="match status" value="1"/>
</dbReference>
<keyword evidence="2" id="KW-0539">Nucleus</keyword>
<dbReference type="SUPFAM" id="SSF47095">
    <property type="entry name" value="HMG-box"/>
    <property type="match status" value="1"/>
</dbReference>
<evidence type="ECO:0000256" key="2">
    <source>
        <dbReference type="PROSITE-ProRule" id="PRU00267"/>
    </source>
</evidence>
<dbReference type="SMART" id="SM00398">
    <property type="entry name" value="HMG"/>
    <property type="match status" value="1"/>
</dbReference>
<name>A0A0J7B5E9_COCIT</name>
<dbReference type="AlphaFoldDB" id="A0A0J7B5E9"/>
<dbReference type="InterPro" id="IPR050342">
    <property type="entry name" value="HMGB"/>
</dbReference>
<keyword evidence="1 2" id="KW-0238">DNA-binding</keyword>
<protein>
    <recommendedName>
        <fullName evidence="4">HMG box domain-containing protein</fullName>
    </recommendedName>
</protein>
<organism evidence="5 6">
    <name type="scientific">Coccidioides immitis RMSCC 2394</name>
    <dbReference type="NCBI Taxonomy" id="404692"/>
    <lineage>
        <taxon>Eukaryota</taxon>
        <taxon>Fungi</taxon>
        <taxon>Dikarya</taxon>
        <taxon>Ascomycota</taxon>
        <taxon>Pezizomycotina</taxon>
        <taxon>Eurotiomycetes</taxon>
        <taxon>Eurotiomycetidae</taxon>
        <taxon>Onygenales</taxon>
        <taxon>Onygenaceae</taxon>
        <taxon>Coccidioides</taxon>
    </lineage>
</organism>
<evidence type="ECO:0000313" key="6">
    <source>
        <dbReference type="Proteomes" id="UP000054565"/>
    </source>
</evidence>
<evidence type="ECO:0000256" key="3">
    <source>
        <dbReference type="SAM" id="MobiDB-lite"/>
    </source>
</evidence>
<dbReference type="Pfam" id="PF00505">
    <property type="entry name" value="HMG_box"/>
    <property type="match status" value="1"/>
</dbReference>
<feature type="DNA-binding region" description="HMG box" evidence="2">
    <location>
        <begin position="109"/>
        <end position="178"/>
    </location>
</feature>
<feature type="region of interest" description="Disordered" evidence="3">
    <location>
        <begin position="193"/>
        <end position="309"/>
    </location>
</feature>
<accession>A0A0J7B5E9</accession>
<dbReference type="EMBL" id="DS028095">
    <property type="protein sequence ID" value="KMP05112.1"/>
    <property type="molecule type" value="Genomic_DNA"/>
</dbReference>
<dbReference type="STRING" id="404692.A0A0J7B5E9"/>
<evidence type="ECO:0000313" key="5">
    <source>
        <dbReference type="EMBL" id="KMP05112.1"/>
    </source>
</evidence>
<dbReference type="PANTHER" id="PTHR48112:SF5">
    <property type="entry name" value="BOX PROTEIN, PUTATIVE (AFU_ORTHOLOGUE AFUA_1G04550)-RELATED"/>
    <property type="match status" value="1"/>
</dbReference>